<feature type="compositionally biased region" description="Basic residues" evidence="1">
    <location>
        <begin position="119"/>
        <end position="130"/>
    </location>
</feature>
<evidence type="ECO:0000313" key="2">
    <source>
        <dbReference type="EMBL" id="GFR65725.1"/>
    </source>
</evidence>
<keyword evidence="3" id="KW-1185">Reference proteome</keyword>
<dbReference type="Gene3D" id="1.20.920.20">
    <property type="match status" value="1"/>
</dbReference>
<proteinExistence type="predicted"/>
<dbReference type="Proteomes" id="UP000762676">
    <property type="component" value="Unassembled WGS sequence"/>
</dbReference>
<dbReference type="AlphaFoldDB" id="A0AAV4EYU5"/>
<comment type="caution">
    <text evidence="2">The sequence shown here is derived from an EMBL/GenBank/DDBJ whole genome shotgun (WGS) entry which is preliminary data.</text>
</comment>
<dbReference type="EMBL" id="BMAT01007500">
    <property type="protein sequence ID" value="GFR65725.1"/>
    <property type="molecule type" value="Genomic_DNA"/>
</dbReference>
<feature type="region of interest" description="Disordered" evidence="1">
    <location>
        <begin position="115"/>
        <end position="138"/>
    </location>
</feature>
<evidence type="ECO:0000313" key="3">
    <source>
        <dbReference type="Proteomes" id="UP000762676"/>
    </source>
</evidence>
<sequence length="138" mass="15617">MSQKTITEIRGYSCPPPAVHMVMMATLLLLGHFEEETEDWLKLQAIIGKTGRDSIKKRCEELDLDTVPLDIALGARELLKGFTLDQCRMVSSGAATFYVWAKGVIDEIIKRHSEEVAHTRPRTSKSRRGRRNTDFNNA</sequence>
<protein>
    <submittedName>
        <fullName evidence="2">Kyphoscoliosis peptidase</fullName>
    </submittedName>
</protein>
<gene>
    <name evidence="2" type="ORF">ElyMa_003666000</name>
</gene>
<evidence type="ECO:0000256" key="1">
    <source>
        <dbReference type="SAM" id="MobiDB-lite"/>
    </source>
</evidence>
<name>A0AAV4EYU5_9GAST</name>
<accession>A0AAV4EYU5</accession>
<reference evidence="2 3" key="1">
    <citation type="journal article" date="2021" name="Elife">
        <title>Chloroplast acquisition without the gene transfer in kleptoplastic sea slugs, Plakobranchus ocellatus.</title>
        <authorList>
            <person name="Maeda T."/>
            <person name="Takahashi S."/>
            <person name="Yoshida T."/>
            <person name="Shimamura S."/>
            <person name="Takaki Y."/>
            <person name="Nagai Y."/>
            <person name="Toyoda A."/>
            <person name="Suzuki Y."/>
            <person name="Arimoto A."/>
            <person name="Ishii H."/>
            <person name="Satoh N."/>
            <person name="Nishiyama T."/>
            <person name="Hasebe M."/>
            <person name="Maruyama T."/>
            <person name="Minagawa J."/>
            <person name="Obokata J."/>
            <person name="Shigenobu S."/>
        </authorList>
    </citation>
    <scope>NUCLEOTIDE SEQUENCE [LARGE SCALE GENOMIC DNA]</scope>
</reference>
<organism evidence="2 3">
    <name type="scientific">Elysia marginata</name>
    <dbReference type="NCBI Taxonomy" id="1093978"/>
    <lineage>
        <taxon>Eukaryota</taxon>
        <taxon>Metazoa</taxon>
        <taxon>Spiralia</taxon>
        <taxon>Lophotrochozoa</taxon>
        <taxon>Mollusca</taxon>
        <taxon>Gastropoda</taxon>
        <taxon>Heterobranchia</taxon>
        <taxon>Euthyneura</taxon>
        <taxon>Panpulmonata</taxon>
        <taxon>Sacoglossa</taxon>
        <taxon>Placobranchoidea</taxon>
        <taxon>Plakobranchidae</taxon>
        <taxon>Elysia</taxon>
    </lineage>
</organism>